<reference evidence="5 6" key="1">
    <citation type="journal article" date="2011" name="Genome Res.">
        <title>Phylogeny-wide analysis of social amoeba genomes highlights ancient origins for complex intercellular communication.</title>
        <authorList>
            <person name="Heidel A.J."/>
            <person name="Lawal H.M."/>
            <person name="Felder M."/>
            <person name="Schilde C."/>
            <person name="Helps N.R."/>
            <person name="Tunggal B."/>
            <person name="Rivero F."/>
            <person name="John U."/>
            <person name="Schleicher M."/>
            <person name="Eichinger L."/>
            <person name="Platzer M."/>
            <person name="Noegel A.A."/>
            <person name="Schaap P."/>
            <person name="Gloeckner G."/>
        </authorList>
    </citation>
    <scope>NUCLEOTIDE SEQUENCE [LARGE SCALE GENOMIC DNA]</scope>
    <source>
        <strain evidence="6">ATCC 26659 / Pp 5 / PN500</strain>
    </source>
</reference>
<dbReference type="EMBL" id="ADBJ01000010">
    <property type="protein sequence ID" value="EFA83902.1"/>
    <property type="molecule type" value="Genomic_DNA"/>
</dbReference>
<feature type="domain" description="TIR" evidence="3">
    <location>
        <begin position="801"/>
        <end position="963"/>
    </location>
</feature>
<keyword evidence="1" id="KW-0040">ANK repeat</keyword>
<dbReference type="STRING" id="670386.D3B3K4"/>
<dbReference type="InterPro" id="IPR051553">
    <property type="entry name" value="Ran_GTPase-activating"/>
</dbReference>
<dbReference type="InParanoid" id="D3B3K4"/>
<dbReference type="PANTHER" id="PTHR45982:SF1">
    <property type="entry name" value="REGULATOR OF CHROMOSOME CONDENSATION"/>
    <property type="match status" value="1"/>
</dbReference>
<dbReference type="Gene3D" id="3.40.50.10140">
    <property type="entry name" value="Toll/interleukin-1 receptor homology (TIR) domain"/>
    <property type="match status" value="1"/>
</dbReference>
<evidence type="ECO:0000259" key="3">
    <source>
        <dbReference type="PROSITE" id="PS50104"/>
    </source>
</evidence>
<comment type="caution">
    <text evidence="5">The sequence shown here is derived from an EMBL/GenBank/DDBJ whole genome shotgun (WGS) entry which is preliminary data.</text>
</comment>
<dbReference type="FunCoup" id="D3B3K4">
    <property type="interactions" value="421"/>
</dbReference>
<dbReference type="InterPro" id="IPR000157">
    <property type="entry name" value="TIR_dom"/>
</dbReference>
<feature type="domain" description="BRCT" evidence="4">
    <location>
        <begin position="21"/>
        <end position="125"/>
    </location>
</feature>
<dbReference type="Gene3D" id="2.130.10.30">
    <property type="entry name" value="Regulator of chromosome condensation 1/beta-lactamase-inhibitor protein II"/>
    <property type="match status" value="1"/>
</dbReference>
<feature type="repeat" description="RCC1" evidence="2">
    <location>
        <begin position="466"/>
        <end position="519"/>
    </location>
</feature>
<dbReference type="InterPro" id="IPR000408">
    <property type="entry name" value="Reg_chr_condens"/>
</dbReference>
<dbReference type="PROSITE" id="PS50172">
    <property type="entry name" value="BRCT"/>
    <property type="match status" value="1"/>
</dbReference>
<evidence type="ECO:0000256" key="1">
    <source>
        <dbReference type="PROSITE-ProRule" id="PRU00023"/>
    </source>
</evidence>
<dbReference type="Pfam" id="PF13676">
    <property type="entry name" value="TIR_2"/>
    <property type="match status" value="1"/>
</dbReference>
<evidence type="ECO:0000313" key="5">
    <source>
        <dbReference type="EMBL" id="EFA83902.1"/>
    </source>
</evidence>
<keyword evidence="5" id="KW-0675">Receptor</keyword>
<dbReference type="PANTHER" id="PTHR45982">
    <property type="entry name" value="REGULATOR OF CHROMOSOME CONDENSATION"/>
    <property type="match status" value="1"/>
</dbReference>
<evidence type="ECO:0000313" key="6">
    <source>
        <dbReference type="Proteomes" id="UP000001396"/>
    </source>
</evidence>
<dbReference type="PROSITE" id="PS50297">
    <property type="entry name" value="ANK_REP_REGION"/>
    <property type="match status" value="1"/>
</dbReference>
<dbReference type="InterPro" id="IPR009091">
    <property type="entry name" value="RCC1/BLIP-II"/>
</dbReference>
<gene>
    <name evidence="5" type="primary">tirA</name>
    <name evidence="5" type="ORF">PPL_02972</name>
</gene>
<dbReference type="PROSITE" id="PS50088">
    <property type="entry name" value="ANK_REPEAT"/>
    <property type="match status" value="1"/>
</dbReference>
<dbReference type="PROSITE" id="PS50012">
    <property type="entry name" value="RCC1_3"/>
    <property type="match status" value="2"/>
</dbReference>
<feature type="repeat" description="ANK" evidence="1">
    <location>
        <begin position="748"/>
        <end position="774"/>
    </location>
</feature>
<dbReference type="InterPro" id="IPR036770">
    <property type="entry name" value="Ankyrin_rpt-contain_sf"/>
</dbReference>
<dbReference type="SUPFAM" id="SSF50985">
    <property type="entry name" value="RCC1/BLIP-II"/>
    <property type="match status" value="1"/>
</dbReference>
<dbReference type="RefSeq" id="XP_020436019.1">
    <property type="nucleotide sequence ID" value="XM_020573947.1"/>
</dbReference>
<dbReference type="Proteomes" id="UP000001396">
    <property type="component" value="Unassembled WGS sequence"/>
</dbReference>
<dbReference type="PROSITE" id="PS50104">
    <property type="entry name" value="TIR"/>
    <property type="match status" value="1"/>
</dbReference>
<dbReference type="SMART" id="SM00248">
    <property type="entry name" value="ANK"/>
    <property type="match status" value="4"/>
</dbReference>
<dbReference type="SUPFAM" id="SSF48403">
    <property type="entry name" value="Ankyrin repeat"/>
    <property type="match status" value="1"/>
</dbReference>
<keyword evidence="6" id="KW-1185">Reference proteome</keyword>
<dbReference type="InterPro" id="IPR035897">
    <property type="entry name" value="Toll_tir_struct_dom_sf"/>
</dbReference>
<evidence type="ECO:0000259" key="4">
    <source>
        <dbReference type="PROSITE" id="PS50172"/>
    </source>
</evidence>
<dbReference type="Pfam" id="PF12796">
    <property type="entry name" value="Ank_2"/>
    <property type="match status" value="1"/>
</dbReference>
<accession>D3B3K4</accession>
<dbReference type="InterPro" id="IPR002110">
    <property type="entry name" value="Ankyrin_rpt"/>
</dbReference>
<organism evidence="5 6">
    <name type="scientific">Heterostelium pallidum (strain ATCC 26659 / Pp 5 / PN500)</name>
    <name type="common">Cellular slime mold</name>
    <name type="synonym">Polysphondylium pallidum</name>
    <dbReference type="NCBI Taxonomy" id="670386"/>
    <lineage>
        <taxon>Eukaryota</taxon>
        <taxon>Amoebozoa</taxon>
        <taxon>Evosea</taxon>
        <taxon>Eumycetozoa</taxon>
        <taxon>Dictyostelia</taxon>
        <taxon>Acytosteliales</taxon>
        <taxon>Acytosteliaceae</taxon>
        <taxon>Heterostelium</taxon>
    </lineage>
</organism>
<dbReference type="Pfam" id="PF00415">
    <property type="entry name" value="RCC1"/>
    <property type="match status" value="1"/>
</dbReference>
<dbReference type="OMA" id="WCRKELK"/>
<dbReference type="InterPro" id="IPR001357">
    <property type="entry name" value="BRCT_dom"/>
</dbReference>
<dbReference type="GO" id="GO:0007165">
    <property type="term" value="P:signal transduction"/>
    <property type="evidence" value="ECO:0007669"/>
    <property type="project" value="InterPro"/>
</dbReference>
<evidence type="ECO:0000256" key="2">
    <source>
        <dbReference type="PROSITE-ProRule" id="PRU00235"/>
    </source>
</evidence>
<name>D3B3K4_HETP5</name>
<sequence>MPISSSNNSGGGNTTTSSSVSKKLVFKNKKIFLIPKTSSVSWSHKAHAKKTLEIYGATVSFAIVPKETDYIVVLEGHDRSRTSLHPNLMSAYQKSIKFNIPMFIEDFIYSSISSAKLKDLPSFRFNMELPKNSINGNSKYFDLGYDDDDTNSESSSKDVYGLFDDFETTNNTQTAETLDSDDDDESIYSEADMFGLFDDYIAPKTSKQQQPNQQQQQQIAYFDDEEENDFFAMFGDSPIISQQPQLTFEDEEEEESIQVTIPKNKIQPQLQPQLQPQPQIQSKTQLIFNEENEIKDMFGMDTPYFNTKNSNVGYSFYVVGDKLKLIELPLKLKQIDVSQSGFISFIDCTDKLYSWGKLSNSVKFPQVKKLTAPQNVTKFLDVICTKNNIISLDTEGQCWEIEEKKQQQPQQQEQNQKQQRQKLSRGVGVAVQDNPVDFSLKHLKLPFLVKTISSGNQFVVALTESGRLVSWGTTNNLRGQLGRELKNPKDSNIPQFIPDVQRATFVSCGFEHSMAIVIQNGVESVFGWGDSAKQQLGYISEKAQNTATPMLIHTKQTHINVICNENYSVIIDEDIKFSGLSFPMEFHTINLVIHPLRTIPNTFKLFKYKHSVGVTLFDTYSTAYCFIQVDRLDLLKSLLSGKLDFSQTKMISLIMYSIELNNLEIFKYLYHRFENVSLEVRTGNADLSYLHYAVENICLPIMKYILKNKLLKVDITNSVGDTPLHTSSNESLLMLCEYGCDRNLKNAKGYTALHLATQDNKLAISMLLLKNGAQAITDRAMKTPLQYVNGKEKTLLQNIMFTNEVFLSYAHKDIGFVRELRIAMEQYSIRCWLDEYRLQAGCDWRAEITKGVANAQVIIYTISETSSISLWCRKELKMARRLGKTIIALYYHNVEIDPILRGLFDYEFKTAAPLDPNEDIFITEMEKLAKITKNIIHGHKLAKIYPTQKDLIEHFGNRSIYISFCDREYKLFNFIRELLLIRGVPIFDRDFLLGNTNKNVAKVVNTAVEAKEEKEQTIRLTKRERRLHSVFGFSQDLFDSPQQEVPILNDYTMTLAHQSEHPDDQADQKSPVEKINKSSDEYLEKFKDIQDLHPHISKSILHLVINPSVDSEFSQIQKEIEFSTGDEKSIFVITTNYKEKSKCNNMLKNCTWFELNYQKEDEFIDKILFNYEVIDKTHLTINRIMHELSK</sequence>
<dbReference type="SUPFAM" id="SSF52200">
    <property type="entry name" value="Toll/Interleukin receptor TIR domain"/>
    <property type="match status" value="1"/>
</dbReference>
<dbReference type="GeneID" id="31358495"/>
<dbReference type="Gene3D" id="1.25.40.20">
    <property type="entry name" value="Ankyrin repeat-containing domain"/>
    <property type="match status" value="1"/>
</dbReference>
<proteinExistence type="predicted"/>
<feature type="repeat" description="RCC1" evidence="2">
    <location>
        <begin position="523"/>
        <end position="574"/>
    </location>
</feature>
<dbReference type="AlphaFoldDB" id="D3B3K4"/>
<protein>
    <submittedName>
        <fullName evidence="5">Toll-Interleukin receptor domain-containing protein</fullName>
    </submittedName>
</protein>